<dbReference type="KEGG" id="mcb:Mycch_4101"/>
<keyword evidence="2" id="KW-0378">Hydrolase</keyword>
<dbReference type="InterPro" id="IPR051049">
    <property type="entry name" value="Dienelactone_hydrolase-like"/>
</dbReference>
<dbReference type="InterPro" id="IPR002925">
    <property type="entry name" value="Dienelactn_hydro"/>
</dbReference>
<dbReference type="InterPro" id="IPR029058">
    <property type="entry name" value="AB_hydrolase_fold"/>
</dbReference>
<dbReference type="Gene3D" id="3.40.50.1820">
    <property type="entry name" value="alpha/beta hydrolase"/>
    <property type="match status" value="1"/>
</dbReference>
<dbReference type="GO" id="GO:0016787">
    <property type="term" value="F:hydrolase activity"/>
    <property type="evidence" value="ECO:0007669"/>
    <property type="project" value="UniProtKB-KW"/>
</dbReference>
<dbReference type="SUPFAM" id="SSF53474">
    <property type="entry name" value="alpha/beta-Hydrolases"/>
    <property type="match status" value="1"/>
</dbReference>
<organism evidence="2 3">
    <name type="scientific">Mycolicibacterium chubuense (strain NBB4)</name>
    <name type="common">Mycobacterium chubuense</name>
    <dbReference type="NCBI Taxonomy" id="710421"/>
    <lineage>
        <taxon>Bacteria</taxon>
        <taxon>Bacillati</taxon>
        <taxon>Actinomycetota</taxon>
        <taxon>Actinomycetes</taxon>
        <taxon>Mycobacteriales</taxon>
        <taxon>Mycobacteriaceae</taxon>
        <taxon>Mycolicibacterium</taxon>
    </lineage>
</organism>
<dbReference type="STRING" id="710421.Mycch_4101"/>
<dbReference type="PANTHER" id="PTHR46623">
    <property type="entry name" value="CARBOXYMETHYLENEBUTENOLIDASE-RELATED"/>
    <property type="match status" value="1"/>
</dbReference>
<keyword evidence="3" id="KW-1185">Reference proteome</keyword>
<dbReference type="eggNOG" id="COG0412">
    <property type="taxonomic scope" value="Bacteria"/>
</dbReference>
<reference evidence="2 3" key="1">
    <citation type="submission" date="2012-06" db="EMBL/GenBank/DDBJ databases">
        <title>Complete sequence of chromosome of Mycobacterium chubuense NBB4.</title>
        <authorList>
            <consortium name="US DOE Joint Genome Institute"/>
            <person name="Lucas S."/>
            <person name="Han J."/>
            <person name="Lapidus A."/>
            <person name="Cheng J.-F."/>
            <person name="Goodwin L."/>
            <person name="Pitluck S."/>
            <person name="Peters L."/>
            <person name="Mikhailova N."/>
            <person name="Teshima H."/>
            <person name="Detter J.C."/>
            <person name="Han C."/>
            <person name="Tapia R."/>
            <person name="Land M."/>
            <person name="Hauser L."/>
            <person name="Kyrpides N."/>
            <person name="Ivanova N."/>
            <person name="Pagani I."/>
            <person name="Mattes T."/>
            <person name="Holmes A."/>
            <person name="Rutledge P."/>
            <person name="Paulsen I."/>
            <person name="Coleman N."/>
            <person name="Woyke T."/>
        </authorList>
    </citation>
    <scope>NUCLEOTIDE SEQUENCE [LARGE SCALE GENOMIC DNA]</scope>
    <source>
        <strain evidence="2 3">NBB4</strain>
    </source>
</reference>
<dbReference type="AlphaFoldDB" id="I4BNG6"/>
<sequence precursor="true">MDQSRPTPVDVDVATPTGPIRAALAVPAGAGPWPGVVVVHDAFGLSDDIRRNTRRFADNGYLAIAPDLFSRGYVRCVRSVMRSMAQRSGQAVDDLTAARSVLADRSDCTGKVGIAGFCMGGGFALVMGTMGFDASAPFYPSLMRDYGFLCDGSCPVVASYGRKDPLNLGNGPRLRKSLDDNGTPNDVKVYPGAGHSFANEHSGQPVLRIAGFGYDADATDDAYRRVFDFFGTHLVAGR</sequence>
<protein>
    <submittedName>
        <fullName evidence="2">Dienelactone hydrolase-like enzyme</fullName>
    </submittedName>
</protein>
<name>I4BNG6_MYCCN</name>
<dbReference type="OrthoDB" id="3208682at2"/>
<feature type="domain" description="Dienelactone hydrolase" evidence="1">
    <location>
        <begin position="20"/>
        <end position="233"/>
    </location>
</feature>
<evidence type="ECO:0000313" key="3">
    <source>
        <dbReference type="Proteomes" id="UP000006057"/>
    </source>
</evidence>
<dbReference type="PATRIC" id="fig|710421.3.peg.4099"/>
<dbReference type="Pfam" id="PF01738">
    <property type="entry name" value="DLH"/>
    <property type="match status" value="1"/>
</dbReference>
<dbReference type="HOGENOM" id="CLU_054590_7_1_11"/>
<gene>
    <name evidence="2" type="ordered locus">Mycch_4101</name>
</gene>
<dbReference type="PANTHER" id="PTHR46623:SF6">
    <property type="entry name" value="ALPHA_BETA-HYDROLASES SUPERFAMILY PROTEIN"/>
    <property type="match status" value="1"/>
</dbReference>
<evidence type="ECO:0000259" key="1">
    <source>
        <dbReference type="Pfam" id="PF01738"/>
    </source>
</evidence>
<accession>I4BNG6</accession>
<dbReference type="EMBL" id="CP003053">
    <property type="protein sequence ID" value="AFM18823.1"/>
    <property type="molecule type" value="Genomic_DNA"/>
</dbReference>
<dbReference type="Proteomes" id="UP000006057">
    <property type="component" value="Chromosome"/>
</dbReference>
<proteinExistence type="predicted"/>
<evidence type="ECO:0000313" key="2">
    <source>
        <dbReference type="EMBL" id="AFM18823.1"/>
    </source>
</evidence>